<dbReference type="Gene3D" id="1.10.10.2130">
    <property type="entry name" value="DEAH helicase family, winged-helix domain"/>
    <property type="match status" value="1"/>
</dbReference>
<dbReference type="GO" id="GO:0071013">
    <property type="term" value="C:catalytic step 2 spliceosome"/>
    <property type="evidence" value="ECO:0007669"/>
    <property type="project" value="TreeGrafter"/>
</dbReference>
<keyword evidence="4" id="KW-0347">Helicase</keyword>
<dbReference type="EC" id="3.6.4.13" evidence="1"/>
<evidence type="ECO:0000256" key="4">
    <source>
        <dbReference type="ARBA" id="ARBA00022806"/>
    </source>
</evidence>
<evidence type="ECO:0000259" key="7">
    <source>
        <dbReference type="Pfam" id="PF07717"/>
    </source>
</evidence>
<evidence type="ECO:0000313" key="8">
    <source>
        <dbReference type="EMBL" id="CAI9101303.1"/>
    </source>
</evidence>
<reference evidence="8" key="1">
    <citation type="submission" date="2023-03" db="EMBL/GenBank/DDBJ databases">
        <authorList>
            <person name="Julca I."/>
        </authorList>
    </citation>
    <scope>NUCLEOTIDE SEQUENCE</scope>
</reference>
<keyword evidence="3" id="KW-0378">Hydrolase</keyword>
<sequence length="201" mass="23370">MHENDDLEIQRTDLANVALILKCLGVKDLSNFDFMDPPSNENLLEALKLLNALGILENDHTAGKRFHMGNVGDHIGLLNVYDSWKETNFFVQWCDENYIYAKSMKRTRYMRDQLEDLLKIAEIEVTSNKNDLEAVKKGHNISSYPSWSSSLGKVLPRWVVYHELVLRDSKKYMMQVTELKPEWLVDVAPHYYSMKMLKNEG</sequence>
<name>A0AAV1D180_OLDCO</name>
<dbReference type="InterPro" id="IPR011709">
    <property type="entry name" value="DEAD-box_helicase_OB_fold"/>
</dbReference>
<keyword evidence="5" id="KW-0067">ATP-binding</keyword>
<dbReference type="PANTHER" id="PTHR18934">
    <property type="entry name" value="ATP-DEPENDENT RNA HELICASE"/>
    <property type="match status" value="1"/>
</dbReference>
<accession>A0AAV1D180</accession>
<dbReference type="InterPro" id="IPR042035">
    <property type="entry name" value="DEAH_win-hel_dom"/>
</dbReference>
<evidence type="ECO:0000256" key="1">
    <source>
        <dbReference type="ARBA" id="ARBA00012552"/>
    </source>
</evidence>
<protein>
    <recommendedName>
        <fullName evidence="1">RNA helicase</fullName>
        <ecNumber evidence="1">3.6.4.13</ecNumber>
    </recommendedName>
</protein>
<dbReference type="SUPFAM" id="SSF52540">
    <property type="entry name" value="P-loop containing nucleoside triphosphate hydrolases"/>
    <property type="match status" value="1"/>
</dbReference>
<dbReference type="Proteomes" id="UP001161247">
    <property type="component" value="Chromosome 4"/>
</dbReference>
<evidence type="ECO:0000256" key="2">
    <source>
        <dbReference type="ARBA" id="ARBA00022741"/>
    </source>
</evidence>
<dbReference type="GO" id="GO:0003723">
    <property type="term" value="F:RNA binding"/>
    <property type="evidence" value="ECO:0007669"/>
    <property type="project" value="TreeGrafter"/>
</dbReference>
<dbReference type="PANTHER" id="PTHR18934:SF83">
    <property type="entry name" value="PRE-MRNA-SPLICING FACTOR ATP-DEPENDENT RNA HELICASE DHX16"/>
    <property type="match status" value="1"/>
</dbReference>
<dbReference type="EMBL" id="OX459121">
    <property type="protein sequence ID" value="CAI9101303.1"/>
    <property type="molecule type" value="Genomic_DNA"/>
</dbReference>
<comment type="catalytic activity">
    <reaction evidence="6">
        <text>ATP + H2O = ADP + phosphate + H(+)</text>
        <dbReference type="Rhea" id="RHEA:13065"/>
        <dbReference type="ChEBI" id="CHEBI:15377"/>
        <dbReference type="ChEBI" id="CHEBI:15378"/>
        <dbReference type="ChEBI" id="CHEBI:30616"/>
        <dbReference type="ChEBI" id="CHEBI:43474"/>
        <dbReference type="ChEBI" id="CHEBI:456216"/>
        <dbReference type="EC" id="3.6.4.13"/>
    </reaction>
</comment>
<evidence type="ECO:0000256" key="3">
    <source>
        <dbReference type="ARBA" id="ARBA00022801"/>
    </source>
</evidence>
<dbReference type="InterPro" id="IPR027417">
    <property type="entry name" value="P-loop_NTPase"/>
</dbReference>
<keyword evidence="2" id="KW-0547">Nucleotide-binding</keyword>
<evidence type="ECO:0000313" key="9">
    <source>
        <dbReference type="Proteomes" id="UP001161247"/>
    </source>
</evidence>
<evidence type="ECO:0000256" key="6">
    <source>
        <dbReference type="ARBA" id="ARBA00047984"/>
    </source>
</evidence>
<dbReference type="GO" id="GO:0003724">
    <property type="term" value="F:RNA helicase activity"/>
    <property type="evidence" value="ECO:0007669"/>
    <property type="project" value="UniProtKB-EC"/>
</dbReference>
<dbReference type="GO" id="GO:0005524">
    <property type="term" value="F:ATP binding"/>
    <property type="evidence" value="ECO:0007669"/>
    <property type="project" value="UniProtKB-KW"/>
</dbReference>
<dbReference type="Pfam" id="PF07717">
    <property type="entry name" value="OB_NTP_bind"/>
    <property type="match status" value="1"/>
</dbReference>
<proteinExistence type="predicted"/>
<dbReference type="AlphaFoldDB" id="A0AAV1D180"/>
<dbReference type="FunFam" id="1.10.10.2130:FF:000001">
    <property type="entry name" value="Pre-mRNA-splicing factor ATP-dependent RNA helicase"/>
    <property type="match status" value="1"/>
</dbReference>
<gene>
    <name evidence="8" type="ORF">OLC1_LOCUS10921</name>
</gene>
<feature type="domain" description="DEAD-box helicase OB fold" evidence="7">
    <location>
        <begin position="128"/>
        <end position="191"/>
    </location>
</feature>
<dbReference type="GO" id="GO:0016787">
    <property type="term" value="F:hydrolase activity"/>
    <property type="evidence" value="ECO:0007669"/>
    <property type="project" value="UniProtKB-KW"/>
</dbReference>
<evidence type="ECO:0000256" key="5">
    <source>
        <dbReference type="ARBA" id="ARBA00022840"/>
    </source>
</evidence>
<organism evidence="8 9">
    <name type="scientific">Oldenlandia corymbosa var. corymbosa</name>
    <dbReference type="NCBI Taxonomy" id="529605"/>
    <lineage>
        <taxon>Eukaryota</taxon>
        <taxon>Viridiplantae</taxon>
        <taxon>Streptophyta</taxon>
        <taxon>Embryophyta</taxon>
        <taxon>Tracheophyta</taxon>
        <taxon>Spermatophyta</taxon>
        <taxon>Magnoliopsida</taxon>
        <taxon>eudicotyledons</taxon>
        <taxon>Gunneridae</taxon>
        <taxon>Pentapetalae</taxon>
        <taxon>asterids</taxon>
        <taxon>lamiids</taxon>
        <taxon>Gentianales</taxon>
        <taxon>Rubiaceae</taxon>
        <taxon>Rubioideae</taxon>
        <taxon>Spermacoceae</taxon>
        <taxon>Hedyotis-Oldenlandia complex</taxon>
        <taxon>Oldenlandia</taxon>
    </lineage>
</organism>
<keyword evidence="9" id="KW-1185">Reference proteome</keyword>